<dbReference type="Gene3D" id="3.10.310.50">
    <property type="match status" value="1"/>
</dbReference>
<evidence type="ECO:0000313" key="2">
    <source>
        <dbReference type="EMBL" id="PTX63508.1"/>
    </source>
</evidence>
<accession>A0A2T6C596</accession>
<dbReference type="PANTHER" id="PTHR30373">
    <property type="entry name" value="UPF0603 PROTEIN YGCG"/>
    <property type="match status" value="1"/>
</dbReference>
<dbReference type="Pfam" id="PF04536">
    <property type="entry name" value="TPM_phosphatase"/>
    <property type="match status" value="1"/>
</dbReference>
<feature type="domain" description="TPM" evidence="1">
    <location>
        <begin position="44"/>
        <end position="168"/>
    </location>
</feature>
<evidence type="ECO:0000313" key="3">
    <source>
        <dbReference type="Proteomes" id="UP000244090"/>
    </source>
</evidence>
<evidence type="ECO:0000259" key="1">
    <source>
        <dbReference type="Pfam" id="PF04536"/>
    </source>
</evidence>
<dbReference type="OrthoDB" id="1250310at2"/>
<reference evidence="2 3" key="1">
    <citation type="submission" date="2018-04" db="EMBL/GenBank/DDBJ databases">
        <title>Genomic Encyclopedia of Archaeal and Bacterial Type Strains, Phase II (KMG-II): from individual species to whole genera.</title>
        <authorList>
            <person name="Goeker M."/>
        </authorList>
    </citation>
    <scope>NUCLEOTIDE SEQUENCE [LARGE SCALE GENOMIC DNA]</scope>
    <source>
        <strain evidence="2 3">DSM 25731</strain>
    </source>
</reference>
<keyword evidence="3" id="KW-1185">Reference proteome</keyword>
<dbReference type="Proteomes" id="UP000244090">
    <property type="component" value="Unassembled WGS sequence"/>
</dbReference>
<dbReference type="PROSITE" id="PS51257">
    <property type="entry name" value="PROKAR_LIPOPROTEIN"/>
    <property type="match status" value="1"/>
</dbReference>
<dbReference type="AlphaFoldDB" id="A0A2T6C596"/>
<proteinExistence type="predicted"/>
<dbReference type="RefSeq" id="WP_108112910.1">
    <property type="nucleotide sequence ID" value="NZ_QBKT01000001.1"/>
</dbReference>
<gene>
    <name evidence="2" type="ORF">C8N46_101108</name>
</gene>
<organism evidence="2 3">
    <name type="scientific">Kordia periserrulae</name>
    <dbReference type="NCBI Taxonomy" id="701523"/>
    <lineage>
        <taxon>Bacteria</taxon>
        <taxon>Pseudomonadati</taxon>
        <taxon>Bacteroidota</taxon>
        <taxon>Flavobacteriia</taxon>
        <taxon>Flavobacteriales</taxon>
        <taxon>Flavobacteriaceae</taxon>
        <taxon>Kordia</taxon>
    </lineage>
</organism>
<protein>
    <recommendedName>
        <fullName evidence="1">TPM domain-containing protein</fullName>
    </recommendedName>
</protein>
<name>A0A2T6C596_9FLAO</name>
<sequence>MKYKYLLILSLFIASISCKQKPATFPNIDKDATSEIFPKPVGFVNDFDSIFSETERADLLKLIKLHEAATTNQIAVVTVNDLGTYSDIEKYSLDLANYWGVGQKEKNNGVLIAIHEDARKLWIQNGDGLVKKLTDAETSYIIESKIIPEFKRNNYYKGVYRGIEAIIREVNKTED</sequence>
<comment type="caution">
    <text evidence="2">The sequence shown here is derived from an EMBL/GenBank/DDBJ whole genome shotgun (WGS) entry which is preliminary data.</text>
</comment>
<dbReference type="PANTHER" id="PTHR30373:SF2">
    <property type="entry name" value="UPF0603 PROTEIN YGCG"/>
    <property type="match status" value="1"/>
</dbReference>
<dbReference type="InterPro" id="IPR007621">
    <property type="entry name" value="TPM_dom"/>
</dbReference>
<dbReference type="EMBL" id="QBKT01000001">
    <property type="protein sequence ID" value="PTX63508.1"/>
    <property type="molecule type" value="Genomic_DNA"/>
</dbReference>